<evidence type="ECO:0000259" key="8">
    <source>
        <dbReference type="PROSITE" id="PS50850"/>
    </source>
</evidence>
<dbReference type="InterPro" id="IPR036259">
    <property type="entry name" value="MFS_trans_sf"/>
</dbReference>
<dbReference type="Gene3D" id="1.20.1250.20">
    <property type="entry name" value="MFS general substrate transporter like domains"/>
    <property type="match status" value="2"/>
</dbReference>
<evidence type="ECO:0000256" key="4">
    <source>
        <dbReference type="ARBA" id="ARBA00022989"/>
    </source>
</evidence>
<feature type="transmembrane region" description="Helical" evidence="7">
    <location>
        <begin position="332"/>
        <end position="349"/>
    </location>
</feature>
<dbReference type="SUPFAM" id="SSF103473">
    <property type="entry name" value="MFS general substrate transporter"/>
    <property type="match status" value="1"/>
</dbReference>
<feature type="region of interest" description="Disordered" evidence="6">
    <location>
        <begin position="1"/>
        <end position="20"/>
    </location>
</feature>
<feature type="transmembrane region" description="Helical" evidence="7">
    <location>
        <begin position="449"/>
        <end position="468"/>
    </location>
</feature>
<gene>
    <name evidence="9" type="primary">mfs</name>
</gene>
<feature type="transmembrane region" description="Helical" evidence="7">
    <location>
        <begin position="415"/>
        <end position="437"/>
    </location>
</feature>
<name>E2EAG7_9PEZI</name>
<keyword evidence="2" id="KW-0813">Transport</keyword>
<protein>
    <submittedName>
        <fullName evidence="9">MFS transporter-like protein</fullName>
    </submittedName>
</protein>
<organism evidence="9">
    <name type="scientific">Mycosphaerella arachidis</name>
    <dbReference type="NCBI Taxonomy" id="143450"/>
    <lineage>
        <taxon>Eukaryota</taxon>
        <taxon>Fungi</taxon>
        <taxon>Dikarya</taxon>
        <taxon>Ascomycota</taxon>
        <taxon>Pezizomycotina</taxon>
        <taxon>Dothideomycetes</taxon>
        <taxon>Dothideomycetidae</taxon>
        <taxon>Mycosphaerellales</taxon>
        <taxon>Mycosphaerellaceae</taxon>
        <taxon>Mycosphaerella</taxon>
    </lineage>
</organism>
<evidence type="ECO:0000313" key="9">
    <source>
        <dbReference type="EMBL" id="ADN06231.1"/>
    </source>
</evidence>
<evidence type="ECO:0000256" key="5">
    <source>
        <dbReference type="ARBA" id="ARBA00023136"/>
    </source>
</evidence>
<dbReference type="PANTHER" id="PTHR43791">
    <property type="entry name" value="PERMEASE-RELATED"/>
    <property type="match status" value="1"/>
</dbReference>
<feature type="transmembrane region" description="Helical" evidence="7">
    <location>
        <begin position="292"/>
        <end position="312"/>
    </location>
</feature>
<feature type="transmembrane region" description="Helical" evidence="7">
    <location>
        <begin position="62"/>
        <end position="81"/>
    </location>
</feature>
<feature type="transmembrane region" description="Helical" evidence="7">
    <location>
        <begin position="189"/>
        <end position="210"/>
    </location>
</feature>
<feature type="transmembrane region" description="Helical" evidence="7">
    <location>
        <begin position="129"/>
        <end position="148"/>
    </location>
</feature>
<evidence type="ECO:0000256" key="3">
    <source>
        <dbReference type="ARBA" id="ARBA00022692"/>
    </source>
</evidence>
<feature type="transmembrane region" description="Helical" evidence="7">
    <location>
        <begin position="381"/>
        <end position="403"/>
    </location>
</feature>
<keyword evidence="4 7" id="KW-1133">Transmembrane helix</keyword>
<dbReference type="InterPro" id="IPR011701">
    <property type="entry name" value="MFS"/>
</dbReference>
<dbReference type="InterPro" id="IPR020846">
    <property type="entry name" value="MFS_dom"/>
</dbReference>
<feature type="transmembrane region" description="Helical" evidence="7">
    <location>
        <begin position="154"/>
        <end position="177"/>
    </location>
</feature>
<feature type="transmembrane region" description="Helical" evidence="7">
    <location>
        <begin position="222"/>
        <end position="244"/>
    </location>
</feature>
<dbReference type="PANTHER" id="PTHR43791:SF19">
    <property type="entry name" value="TRANSPORTER, PUTATIVE (AFU_ORTHOLOGUE AFUA_1G01812)-RELATED"/>
    <property type="match status" value="1"/>
</dbReference>
<proteinExistence type="predicted"/>
<dbReference type="AlphaFoldDB" id="E2EAG7"/>
<feature type="domain" description="Major facilitator superfamily (MFS) profile" evidence="8">
    <location>
        <begin position="63"/>
        <end position="508"/>
    </location>
</feature>
<dbReference type="EMBL" id="GU566729">
    <property type="protein sequence ID" value="ADN06231.1"/>
    <property type="molecule type" value="Genomic_DNA"/>
</dbReference>
<feature type="transmembrane region" description="Helical" evidence="7">
    <location>
        <begin position="101"/>
        <end position="122"/>
    </location>
</feature>
<dbReference type="GO" id="GO:0016020">
    <property type="term" value="C:membrane"/>
    <property type="evidence" value="ECO:0007669"/>
    <property type="project" value="UniProtKB-SubCell"/>
</dbReference>
<dbReference type="FunFam" id="1.20.1250.20:FF:000034">
    <property type="entry name" value="MFS general substrate transporter"/>
    <property type="match status" value="1"/>
</dbReference>
<dbReference type="PROSITE" id="PS50850">
    <property type="entry name" value="MFS"/>
    <property type="match status" value="1"/>
</dbReference>
<accession>E2EAG7</accession>
<keyword evidence="5 7" id="KW-0472">Membrane</keyword>
<evidence type="ECO:0000256" key="6">
    <source>
        <dbReference type="SAM" id="MobiDB-lite"/>
    </source>
</evidence>
<evidence type="ECO:0000256" key="7">
    <source>
        <dbReference type="SAM" id="Phobius"/>
    </source>
</evidence>
<dbReference type="GO" id="GO:0022857">
    <property type="term" value="F:transmembrane transporter activity"/>
    <property type="evidence" value="ECO:0007669"/>
    <property type="project" value="InterPro"/>
</dbReference>
<dbReference type="FunFam" id="1.20.1250.20:FF:000068">
    <property type="entry name" value="MFS general substrate transporter"/>
    <property type="match status" value="1"/>
</dbReference>
<reference evidence="9" key="1">
    <citation type="submission" date="2010-01" db="EMBL/GenBank/DDBJ databases">
        <title>Genetics of dothistromin biosynthesis in the peanut pathogen Passalora arachidicola.</title>
        <authorList>
            <person name="Bradshaw R.E."/>
            <person name="Guo Y."/>
            <person name="Zhang S."/>
        </authorList>
    </citation>
    <scope>NUCLEOTIDE SEQUENCE</scope>
    <source>
        <strain evidence="9">ATCC 18667</strain>
    </source>
</reference>
<keyword evidence="3 7" id="KW-0812">Transmembrane</keyword>
<feature type="transmembrane region" description="Helical" evidence="7">
    <location>
        <begin position="356"/>
        <end position="375"/>
    </location>
</feature>
<evidence type="ECO:0000256" key="2">
    <source>
        <dbReference type="ARBA" id="ARBA00022448"/>
    </source>
</evidence>
<dbReference type="Pfam" id="PF07690">
    <property type="entry name" value="MFS_1"/>
    <property type="match status" value="1"/>
</dbReference>
<sequence>MSEKIDRGPSVAAPTPSSNLSLEQKGLTIVTVLHDVPDPDEGKSEQERQRLDKKLVWKCDRWLIPWLSLIYLLCFLDRTNIGNARLAGLEEDLGMKGHDYNIALTIFFISYAGSEPFTNIILKKVTPRVFFTVVVLLWGLCMMCMGLVNNYAGLLAARWFLGITEAGLFPGVQYYLSCWYKRSELGVRLAIFFANAALAGSFGGLLAAAIANMDGLGGKGGWAWIFIIEGIATIVVGAVSWWLVFDWPDTASFLTEVERLRLQHRLAKDNLFQVGKDHDKRHVMEALRDWKCWAYSVTEAGSFMVVYAFSLFLPTIMAGMGYSGTHAQLLTVPPYAVAAVMTVIVNWIADRTQQRGICNMTIVTFAIVGFAMLLASDDPHVQYAGTFLGAMGIYPTIPNNLSWAANNVEGSYKRGVLLGIVVGAGNINGIVSSNIYIKSEKPGYKTGHSVVLAYLILFQFGGTLFIRTKLARENKKRRNGEQDHLLDGKTEDEIVVAGDKRPDFMYTL</sequence>
<evidence type="ECO:0000256" key="1">
    <source>
        <dbReference type="ARBA" id="ARBA00004141"/>
    </source>
</evidence>
<comment type="subcellular location">
    <subcellularLocation>
        <location evidence="1">Membrane</location>
        <topology evidence="1">Multi-pass membrane protein</topology>
    </subcellularLocation>
</comment>